<name>A0AA45V6C3_BIFLN</name>
<comment type="caution">
    <text evidence="1">The sequence shown here is derived from an EMBL/GenBank/DDBJ whole genome shotgun (WGS) entry which is preliminary data.</text>
</comment>
<protein>
    <submittedName>
        <fullName evidence="1">Uncharacterized protein</fullName>
    </submittedName>
</protein>
<reference evidence="1 2" key="1">
    <citation type="submission" date="2016-10" db="EMBL/GenBank/DDBJ databases">
        <authorList>
            <person name="Varghese N."/>
            <person name="Submissions S."/>
        </authorList>
    </citation>
    <scope>NUCLEOTIDE SEQUENCE [LARGE SCALE GENOMIC DNA]</scope>
    <source>
        <strain evidence="1 2">DSM 20219</strain>
    </source>
</reference>
<proteinExistence type="predicted"/>
<dbReference type="RefSeq" id="WP_047379342.1">
    <property type="nucleotide sequence ID" value="NZ_FNRW01000002.1"/>
</dbReference>
<sequence length="109" mass="12462">MRSTVIVTPGRTRAISRLDPLIDVVCEHAGWNPGLLDDPNGVRRIQELTDDPAWCADSFNAGDWLREYLARTDRETVTLDVDRILETPVTERYACRSHYHGPEYVKAHQ</sequence>
<dbReference type="GeneID" id="69578109"/>
<accession>A0AA45V6C3</accession>
<gene>
    <name evidence="1" type="ORF">SAMN04489748_0885</name>
</gene>
<dbReference type="AlphaFoldDB" id="A0AA45V6C3"/>
<dbReference type="Proteomes" id="UP000182842">
    <property type="component" value="Unassembled WGS sequence"/>
</dbReference>
<organism evidence="1 2">
    <name type="scientific">Bifidobacterium longum</name>
    <dbReference type="NCBI Taxonomy" id="216816"/>
    <lineage>
        <taxon>Bacteria</taxon>
        <taxon>Bacillati</taxon>
        <taxon>Actinomycetota</taxon>
        <taxon>Actinomycetes</taxon>
        <taxon>Bifidobacteriales</taxon>
        <taxon>Bifidobacteriaceae</taxon>
        <taxon>Bifidobacterium</taxon>
    </lineage>
</organism>
<evidence type="ECO:0000313" key="2">
    <source>
        <dbReference type="Proteomes" id="UP000182842"/>
    </source>
</evidence>
<dbReference type="EMBL" id="FNRW01000002">
    <property type="protein sequence ID" value="SEB39326.1"/>
    <property type="molecule type" value="Genomic_DNA"/>
</dbReference>
<evidence type="ECO:0000313" key="1">
    <source>
        <dbReference type="EMBL" id="SEB39326.1"/>
    </source>
</evidence>